<dbReference type="AlphaFoldDB" id="A0A2P2PLD9"/>
<sequence>MTWFLSPFTCKISWAPPRIRHNSDIVRPMLQIYCIAFGNFSVLILGQCCCLVYDEFAN</sequence>
<accession>A0A2P2PLD9</accession>
<protein>
    <submittedName>
        <fullName evidence="1">Uncharacterized protein</fullName>
    </submittedName>
</protein>
<organism evidence="1">
    <name type="scientific">Rhizophora mucronata</name>
    <name type="common">Asiatic mangrove</name>
    <dbReference type="NCBI Taxonomy" id="61149"/>
    <lineage>
        <taxon>Eukaryota</taxon>
        <taxon>Viridiplantae</taxon>
        <taxon>Streptophyta</taxon>
        <taxon>Embryophyta</taxon>
        <taxon>Tracheophyta</taxon>
        <taxon>Spermatophyta</taxon>
        <taxon>Magnoliopsida</taxon>
        <taxon>eudicotyledons</taxon>
        <taxon>Gunneridae</taxon>
        <taxon>Pentapetalae</taxon>
        <taxon>rosids</taxon>
        <taxon>fabids</taxon>
        <taxon>Malpighiales</taxon>
        <taxon>Rhizophoraceae</taxon>
        <taxon>Rhizophora</taxon>
    </lineage>
</organism>
<name>A0A2P2PLD9_RHIMU</name>
<evidence type="ECO:0000313" key="1">
    <source>
        <dbReference type="EMBL" id="MBX55546.1"/>
    </source>
</evidence>
<proteinExistence type="predicted"/>
<reference evidence="1" key="1">
    <citation type="submission" date="2018-02" db="EMBL/GenBank/DDBJ databases">
        <title>Rhizophora mucronata_Transcriptome.</title>
        <authorList>
            <person name="Meera S.P."/>
            <person name="Sreeshan A."/>
            <person name="Augustine A."/>
        </authorList>
    </citation>
    <scope>NUCLEOTIDE SEQUENCE</scope>
    <source>
        <tissue evidence="1">Leaf</tissue>
    </source>
</reference>
<dbReference type="EMBL" id="GGEC01075062">
    <property type="protein sequence ID" value="MBX55546.1"/>
    <property type="molecule type" value="Transcribed_RNA"/>
</dbReference>